<dbReference type="PANTHER" id="PTHR15633">
    <property type="entry name" value="NUCLEOLAR PROTEIN 11"/>
    <property type="match status" value="1"/>
</dbReference>
<dbReference type="EMBL" id="CAJFCJ010000001">
    <property type="protein sequence ID" value="CAD5110861.1"/>
    <property type="molecule type" value="Genomic_DNA"/>
</dbReference>
<dbReference type="InterPro" id="IPR036322">
    <property type="entry name" value="WD40_repeat_dom_sf"/>
</dbReference>
<dbReference type="Pfam" id="PF08168">
    <property type="entry name" value="NOL11_N"/>
    <property type="match status" value="1"/>
</dbReference>
<dbReference type="OrthoDB" id="6502630at2759"/>
<accession>A0A7I8V3X9</accession>
<proteinExistence type="predicted"/>
<name>A0A7I8V3X9_9ANNE</name>
<feature type="domain" description="Nucleolar protein 11 N-terminal" evidence="1">
    <location>
        <begin position="42"/>
        <end position="140"/>
    </location>
</feature>
<dbReference type="SUPFAM" id="SSF50978">
    <property type="entry name" value="WD40 repeat-like"/>
    <property type="match status" value="1"/>
</dbReference>
<evidence type="ECO:0000313" key="2">
    <source>
        <dbReference type="EMBL" id="CAD5110861.1"/>
    </source>
</evidence>
<dbReference type="AlphaFoldDB" id="A0A7I8V3X9"/>
<protein>
    <submittedName>
        <fullName evidence="2">DgyrCDS227</fullName>
    </submittedName>
</protein>
<dbReference type="GO" id="GO:0005730">
    <property type="term" value="C:nucleolus"/>
    <property type="evidence" value="ECO:0007669"/>
    <property type="project" value="TreeGrafter"/>
</dbReference>
<evidence type="ECO:0000313" key="3">
    <source>
        <dbReference type="Proteomes" id="UP000549394"/>
    </source>
</evidence>
<organism evidence="2 3">
    <name type="scientific">Dimorphilus gyrociliatus</name>
    <dbReference type="NCBI Taxonomy" id="2664684"/>
    <lineage>
        <taxon>Eukaryota</taxon>
        <taxon>Metazoa</taxon>
        <taxon>Spiralia</taxon>
        <taxon>Lophotrochozoa</taxon>
        <taxon>Annelida</taxon>
        <taxon>Polychaeta</taxon>
        <taxon>Polychaeta incertae sedis</taxon>
        <taxon>Dinophilidae</taxon>
        <taxon>Dimorphilus</taxon>
    </lineage>
</organism>
<dbReference type="GO" id="GO:0030490">
    <property type="term" value="P:maturation of SSU-rRNA"/>
    <property type="evidence" value="ECO:0007669"/>
    <property type="project" value="InterPro"/>
</dbReference>
<sequence>MVSFLDQKYLKICDSPSTVNYCYTCLEENYIIAVVDKKQIIVKQDDKMFRQWAILKGQEITAPVVYDAKRKRIIAIFNKQIVRNWNIDDLQCESNWKKLTSTKAINCCITSNCEEPIILFEDGGIQTLKKLKEGPIHNSQCIEPGEKIERLECQKIGENVYSILFLQTIEGQKKAIIRVVSWKKMELHVGRPVNVDISGTAMDYCSYVSKNQLLILSIDDSGQCKVYSMEGAQTKLPLLNQINPKATNINIRPLNNVYAAVLYVSDGLSFIGALHTMFGNMTSTVMNEFFESPKLFISGDKIIASSQTSLAQIRFEIEYGLLVDAIGKTKPNFATVRALWGNSTELYKIDQINFLSMQQCEVLDDKEINSTLENLINNRNVKQIEKLIKKLEKVSPKALKSHSLLLNTLRHLLSIEGYWPAVFFRSLVEKEIFPSSLSVESIRSAAVSDDILFIRRFFETMRYIPEDALVIGIQTLLSLNETVLEESLNDIEDKYNSPIGPYKAYLINNILQHDFNGKNLMALLKQMELEEMKSLLEHLRFMLEMNSLTNKKLRSDKIIEWINLCIDSYSSTLILSPTMHVLLIDLHDCVAEHKKLLRTMCDIDILVNHMQTRICKKLSTENYSIFNLHIP</sequence>
<dbReference type="Proteomes" id="UP000549394">
    <property type="component" value="Unassembled WGS sequence"/>
</dbReference>
<reference evidence="2 3" key="1">
    <citation type="submission" date="2020-08" db="EMBL/GenBank/DDBJ databases">
        <authorList>
            <person name="Hejnol A."/>
        </authorList>
    </citation>
    <scope>NUCLEOTIDE SEQUENCE [LARGE SCALE GENOMIC DNA]</scope>
</reference>
<dbReference type="InterPro" id="IPR042859">
    <property type="entry name" value="NOL11"/>
</dbReference>
<gene>
    <name evidence="2" type="ORF">DGYR_LOCUS219</name>
</gene>
<keyword evidence="3" id="KW-1185">Reference proteome</keyword>
<dbReference type="PANTHER" id="PTHR15633:SF2">
    <property type="entry name" value="NUCLEOLAR PROTEIN 11"/>
    <property type="match status" value="1"/>
</dbReference>
<comment type="caution">
    <text evidence="2">The sequence shown here is derived from an EMBL/GenBank/DDBJ whole genome shotgun (WGS) entry which is preliminary data.</text>
</comment>
<dbReference type="GO" id="GO:0003723">
    <property type="term" value="F:RNA binding"/>
    <property type="evidence" value="ECO:0007669"/>
    <property type="project" value="TreeGrafter"/>
</dbReference>
<dbReference type="InterPro" id="IPR012584">
    <property type="entry name" value="NOL11_N"/>
</dbReference>
<evidence type="ECO:0000259" key="1">
    <source>
        <dbReference type="Pfam" id="PF08168"/>
    </source>
</evidence>